<protein>
    <submittedName>
        <fullName evidence="3">Uncharacterized protein</fullName>
    </submittedName>
</protein>
<evidence type="ECO:0000313" key="3">
    <source>
        <dbReference type="EMBL" id="MBT9316976.1"/>
    </source>
</evidence>
<feature type="compositionally biased region" description="Low complexity" evidence="1">
    <location>
        <begin position="1"/>
        <end position="18"/>
    </location>
</feature>
<reference evidence="3" key="1">
    <citation type="submission" date="2020-11" db="EMBL/GenBank/DDBJ databases">
        <authorList>
            <person name="Konstantinou D."/>
            <person name="Gkelis S."/>
            <person name="Popin R."/>
            <person name="Fewer D."/>
            <person name="Sivonen K."/>
        </authorList>
    </citation>
    <scope>NUCLEOTIDE SEQUENCE</scope>
    <source>
        <strain evidence="3">TAU-MAC 1115</strain>
    </source>
</reference>
<keyword evidence="2" id="KW-0812">Transmembrane</keyword>
<name>A0A947GQC0_9CYAN</name>
<accession>A0A947GQC0</accession>
<sequence>MKDSSIPPSSIDPSTSLPSVPPQPKNWIFWLLWIATAMYVGLLLLSPPGWLPGDPVWAIQPDTIQEIL</sequence>
<feature type="transmembrane region" description="Helical" evidence="2">
    <location>
        <begin position="27"/>
        <end position="45"/>
    </location>
</feature>
<evidence type="ECO:0000256" key="2">
    <source>
        <dbReference type="SAM" id="Phobius"/>
    </source>
</evidence>
<dbReference type="RefSeq" id="WP_215610042.1">
    <property type="nucleotide sequence ID" value="NZ_JADOES010000036.1"/>
</dbReference>
<dbReference type="EMBL" id="JADOES010000036">
    <property type="protein sequence ID" value="MBT9316976.1"/>
    <property type="molecule type" value="Genomic_DNA"/>
</dbReference>
<dbReference type="AlphaFoldDB" id="A0A947GQC0"/>
<gene>
    <name evidence="3" type="ORF">IXB50_16225</name>
</gene>
<reference evidence="3" key="2">
    <citation type="journal article" date="2021" name="Mar. Drugs">
        <title>Genome Reduction and Secondary Metabolism of the Marine Sponge-Associated Cyanobacterium Leptothoe.</title>
        <authorList>
            <person name="Konstantinou D."/>
            <person name="Popin R.V."/>
            <person name="Fewer D.P."/>
            <person name="Sivonen K."/>
            <person name="Gkelis S."/>
        </authorList>
    </citation>
    <scope>NUCLEOTIDE SEQUENCE</scope>
    <source>
        <strain evidence="3">TAU-MAC 1115</strain>
    </source>
</reference>
<keyword evidence="2" id="KW-1133">Transmembrane helix</keyword>
<proteinExistence type="predicted"/>
<keyword evidence="2" id="KW-0472">Membrane</keyword>
<evidence type="ECO:0000313" key="4">
    <source>
        <dbReference type="Proteomes" id="UP000717364"/>
    </source>
</evidence>
<feature type="region of interest" description="Disordered" evidence="1">
    <location>
        <begin position="1"/>
        <end position="22"/>
    </location>
</feature>
<organism evidence="3 4">
    <name type="scientific">Leptothoe spongobia TAU-MAC 1115</name>
    <dbReference type="NCBI Taxonomy" id="1967444"/>
    <lineage>
        <taxon>Bacteria</taxon>
        <taxon>Bacillati</taxon>
        <taxon>Cyanobacteriota</taxon>
        <taxon>Cyanophyceae</taxon>
        <taxon>Nodosilineales</taxon>
        <taxon>Cymatolegaceae</taxon>
        <taxon>Leptothoe</taxon>
        <taxon>Leptothoe spongobia</taxon>
    </lineage>
</organism>
<dbReference type="Proteomes" id="UP000717364">
    <property type="component" value="Unassembled WGS sequence"/>
</dbReference>
<keyword evidence="4" id="KW-1185">Reference proteome</keyword>
<evidence type="ECO:0000256" key="1">
    <source>
        <dbReference type="SAM" id="MobiDB-lite"/>
    </source>
</evidence>
<comment type="caution">
    <text evidence="3">The sequence shown here is derived from an EMBL/GenBank/DDBJ whole genome shotgun (WGS) entry which is preliminary data.</text>
</comment>